<evidence type="ECO:0000313" key="1">
    <source>
        <dbReference type="EMBL" id="KGD60620.1"/>
    </source>
</evidence>
<name>A0ABR4WB54_9GAMM</name>
<dbReference type="Proteomes" id="UP000029443">
    <property type="component" value="Unassembled WGS sequence"/>
</dbReference>
<sequence>MSVITPLLLLIVITLTVMALDGARLYSLRSDMQAQVNVAAQAAAGEAQACGGQAPSTALVQQRALAAAAAQGFQGAAEELEVQLGVIDDTDNDGVVAFAPVNIIEQSNAVLVSYTRTEPISMLLPQSVFGGIDISVNAAVRKEVVATVSAAGSTAGVGGDATLLGSLLGVVLNQPGFSLDPTDLNSLENTTVQLGDLLTAVGVDDLVDLLALDASELAAAIGDVGDVTAPVADLLDDIVTAQGIDTVKVGDIINVVENASVPASSEFPVYDLVISLVLNLAEQQQAGAGGLLSLPLTINNLSVPLIANINSVDLGLNVGEPPTVAVGPARQDADGEWVTRFYAPDVTLQLSAQVELLPISLGPLLTFSLADLTVPLAVNAGGGEGQLISADCARGRSNSVEFGVNLEREVARIVTGRLGPGGELLPERLEANVGRLSLLSGLLPPIEGILYLNAEVEGEVPGVEETVFMDPRYNLYCDPIEGCDQSQHNDLGDGLSGLDLDITVHEASLLRSNFGLINLTPLLTPIVDPVLVLLNDVISSLAEAVINPLLRTLGVGLGGISVNVSAANQDGIQLIENIAVEQPDQ</sequence>
<organism evidence="1 2">
    <name type="scientific">Alcanivorax jadensis T9</name>
    <dbReference type="NCBI Taxonomy" id="1177181"/>
    <lineage>
        <taxon>Bacteria</taxon>
        <taxon>Pseudomonadati</taxon>
        <taxon>Pseudomonadota</taxon>
        <taxon>Gammaproteobacteria</taxon>
        <taxon>Oceanospirillales</taxon>
        <taxon>Alcanivoracaceae</taxon>
        <taxon>Alcanivorax</taxon>
    </lineage>
</organism>
<proteinExistence type="predicted"/>
<evidence type="ECO:0000313" key="2">
    <source>
        <dbReference type="Proteomes" id="UP000029443"/>
    </source>
</evidence>
<comment type="caution">
    <text evidence="1">The sequence shown here is derived from an EMBL/GenBank/DDBJ whole genome shotgun (WGS) entry which is preliminary data.</text>
</comment>
<reference evidence="1 2" key="1">
    <citation type="submission" date="2012-09" db="EMBL/GenBank/DDBJ databases">
        <title>Genome Sequence of alkane-degrading Bacterium Alcanivorax jadensis T9.</title>
        <authorList>
            <person name="Lai Q."/>
            <person name="Shao Z."/>
        </authorList>
    </citation>
    <scope>NUCLEOTIDE SEQUENCE [LARGE SCALE GENOMIC DNA]</scope>
    <source>
        <strain evidence="1 2">T9</strain>
    </source>
</reference>
<keyword evidence="2" id="KW-1185">Reference proteome</keyword>
<dbReference type="EMBL" id="ARXU01000009">
    <property type="protein sequence ID" value="KGD60620.1"/>
    <property type="molecule type" value="Genomic_DNA"/>
</dbReference>
<evidence type="ECO:0008006" key="3">
    <source>
        <dbReference type="Google" id="ProtNLM"/>
    </source>
</evidence>
<dbReference type="RefSeq" id="WP_035248669.1">
    <property type="nucleotide sequence ID" value="NZ_ARXU01000009.1"/>
</dbReference>
<accession>A0ABR4WB54</accession>
<protein>
    <recommendedName>
        <fullName evidence="3">Flp pilus-assembly TadG-like N-terminal domain-containing protein</fullName>
    </recommendedName>
</protein>
<gene>
    <name evidence="1" type="ORF">T9A_02355</name>
</gene>